<dbReference type="InterPro" id="IPR006379">
    <property type="entry name" value="HAD-SF_hydro_IIB"/>
</dbReference>
<dbReference type="InterPro" id="IPR036412">
    <property type="entry name" value="HAD-like_sf"/>
</dbReference>
<dbReference type="Pfam" id="PF02358">
    <property type="entry name" value="Trehalose_PPase"/>
    <property type="match status" value="1"/>
</dbReference>
<feature type="compositionally biased region" description="Low complexity" evidence="3">
    <location>
        <begin position="108"/>
        <end position="119"/>
    </location>
</feature>
<dbReference type="EMBL" id="PGCJ01000147">
    <property type="protein sequence ID" value="PLW43475.1"/>
    <property type="molecule type" value="Genomic_DNA"/>
</dbReference>
<dbReference type="GO" id="GO:0005992">
    <property type="term" value="P:trehalose biosynthetic process"/>
    <property type="evidence" value="ECO:0007669"/>
    <property type="project" value="InterPro"/>
</dbReference>
<dbReference type="InterPro" id="IPR001830">
    <property type="entry name" value="Glyco_trans_20"/>
</dbReference>
<dbReference type="Gene3D" id="3.40.50.1000">
    <property type="entry name" value="HAD superfamily/HAD-like"/>
    <property type="match status" value="1"/>
</dbReference>
<dbReference type="GO" id="GO:0005829">
    <property type="term" value="C:cytosol"/>
    <property type="evidence" value="ECO:0007669"/>
    <property type="project" value="TreeGrafter"/>
</dbReference>
<dbReference type="Proteomes" id="UP000235388">
    <property type="component" value="Unassembled WGS sequence"/>
</dbReference>
<dbReference type="CDD" id="cd03788">
    <property type="entry name" value="GT20_TPS"/>
    <property type="match status" value="1"/>
</dbReference>
<comment type="similarity">
    <text evidence="1">In the N-terminal section; belongs to the glycosyltransferase 20 family.</text>
</comment>
<organism evidence="4 5">
    <name type="scientific">Puccinia coronata f. sp. avenae</name>
    <dbReference type="NCBI Taxonomy" id="200324"/>
    <lineage>
        <taxon>Eukaryota</taxon>
        <taxon>Fungi</taxon>
        <taxon>Dikarya</taxon>
        <taxon>Basidiomycota</taxon>
        <taxon>Pucciniomycotina</taxon>
        <taxon>Pucciniomycetes</taxon>
        <taxon>Pucciniales</taxon>
        <taxon>Pucciniaceae</taxon>
        <taxon>Puccinia</taxon>
    </lineage>
</organism>
<feature type="region of interest" description="Disordered" evidence="3">
    <location>
        <begin position="262"/>
        <end position="281"/>
    </location>
</feature>
<gene>
    <name evidence="4" type="ORF">PCANC_10082</name>
</gene>
<dbReference type="PANTHER" id="PTHR10788:SF123">
    <property type="entry name" value="TREHALOSE-PHOSPHATASE"/>
    <property type="match status" value="1"/>
</dbReference>
<dbReference type="GO" id="GO:0005946">
    <property type="term" value="C:alpha,alpha-trehalose-phosphate synthase complex (UDP-forming)"/>
    <property type="evidence" value="ECO:0007669"/>
    <property type="project" value="TreeGrafter"/>
</dbReference>
<proteinExistence type="inferred from homology"/>
<feature type="region of interest" description="Disordered" evidence="3">
    <location>
        <begin position="1"/>
        <end position="29"/>
    </location>
</feature>
<dbReference type="SUPFAM" id="SSF53756">
    <property type="entry name" value="UDP-Glycosyltransferase/glycogen phosphorylase"/>
    <property type="match status" value="1"/>
</dbReference>
<dbReference type="InterPro" id="IPR023214">
    <property type="entry name" value="HAD_sf"/>
</dbReference>
<comment type="similarity">
    <text evidence="2">In the C-terminal section; belongs to the trehalose phosphatase family.</text>
</comment>
<evidence type="ECO:0000313" key="5">
    <source>
        <dbReference type="Proteomes" id="UP000235388"/>
    </source>
</evidence>
<feature type="region of interest" description="Disordered" evidence="3">
    <location>
        <begin position="147"/>
        <end position="172"/>
    </location>
</feature>
<dbReference type="OrthoDB" id="755951at2759"/>
<dbReference type="GO" id="GO:0004805">
    <property type="term" value="F:trehalose-phosphatase activity"/>
    <property type="evidence" value="ECO:0007669"/>
    <property type="project" value="TreeGrafter"/>
</dbReference>
<comment type="caution">
    <text evidence="4">The sequence shown here is derived from an EMBL/GenBank/DDBJ whole genome shotgun (WGS) entry which is preliminary data.</text>
</comment>
<keyword evidence="5" id="KW-1185">Reference proteome</keyword>
<feature type="region of interest" description="Disordered" evidence="3">
    <location>
        <begin position="1007"/>
        <end position="1040"/>
    </location>
</feature>
<reference evidence="4 5" key="1">
    <citation type="submission" date="2017-11" db="EMBL/GenBank/DDBJ databases">
        <title>De novo assembly and phasing of dikaryotic genomes from two isolates of Puccinia coronata f. sp. avenae, the causal agent of oat crown rust.</title>
        <authorList>
            <person name="Miller M.E."/>
            <person name="Zhang Y."/>
            <person name="Omidvar V."/>
            <person name="Sperschneider J."/>
            <person name="Schwessinger B."/>
            <person name="Raley C."/>
            <person name="Palmer J.M."/>
            <person name="Garnica D."/>
            <person name="Upadhyaya N."/>
            <person name="Rathjen J."/>
            <person name="Taylor J.M."/>
            <person name="Park R.F."/>
            <person name="Dodds P.N."/>
            <person name="Hirsch C.D."/>
            <person name="Kianian S.F."/>
            <person name="Figueroa M."/>
        </authorList>
    </citation>
    <scope>NUCLEOTIDE SEQUENCE [LARGE SCALE GENOMIC DNA]</scope>
    <source>
        <strain evidence="4">12NC29</strain>
    </source>
</reference>
<dbReference type="NCBIfam" id="TIGR01484">
    <property type="entry name" value="HAD-SF-IIB"/>
    <property type="match status" value="1"/>
</dbReference>
<dbReference type="Gene3D" id="3.40.50.2000">
    <property type="entry name" value="Glycogen Phosphorylase B"/>
    <property type="match status" value="2"/>
</dbReference>
<dbReference type="FunFam" id="3.30.70.1020:FF:000002">
    <property type="entry name" value="Trehalose-6-phosphate synthase 2"/>
    <property type="match status" value="1"/>
</dbReference>
<evidence type="ECO:0000256" key="2">
    <source>
        <dbReference type="ARBA" id="ARBA00006330"/>
    </source>
</evidence>
<dbReference type="STRING" id="200324.A0A2N5V0F3"/>
<dbReference type="InterPro" id="IPR003337">
    <property type="entry name" value="Trehalose_PPase"/>
</dbReference>
<dbReference type="Gene3D" id="3.30.70.1020">
    <property type="entry name" value="Trehalose-6-phosphate phosphatase related protein, domain 2"/>
    <property type="match status" value="1"/>
</dbReference>
<dbReference type="NCBIfam" id="TIGR00685">
    <property type="entry name" value="T6PP"/>
    <property type="match status" value="1"/>
</dbReference>
<feature type="compositionally biased region" description="Polar residues" evidence="3">
    <location>
        <begin position="150"/>
        <end position="159"/>
    </location>
</feature>
<dbReference type="AlphaFoldDB" id="A0A2N5V0F3"/>
<feature type="compositionally biased region" description="Low complexity" evidence="3">
    <location>
        <begin position="78"/>
        <end position="93"/>
    </location>
</feature>
<evidence type="ECO:0000256" key="1">
    <source>
        <dbReference type="ARBA" id="ARBA00005409"/>
    </source>
</evidence>
<dbReference type="PANTHER" id="PTHR10788">
    <property type="entry name" value="TREHALOSE-6-PHOSPHATE SYNTHASE"/>
    <property type="match status" value="1"/>
</dbReference>
<feature type="compositionally biased region" description="Low complexity" evidence="3">
    <location>
        <begin position="1007"/>
        <end position="1018"/>
    </location>
</feature>
<evidence type="ECO:0000256" key="3">
    <source>
        <dbReference type="SAM" id="MobiDB-lite"/>
    </source>
</evidence>
<accession>A0A2N5V0F3</accession>
<dbReference type="FunFam" id="3.40.50.2000:FF:000036">
    <property type="entry name" value="Alpha,alpha-trehalose-phosphate synthase subunit Tps2"/>
    <property type="match status" value="1"/>
</dbReference>
<dbReference type="GO" id="GO:0003825">
    <property type="term" value="F:alpha,alpha-trehalose-phosphate synthase (UDP-forming) activity"/>
    <property type="evidence" value="ECO:0007669"/>
    <property type="project" value="TreeGrafter"/>
</dbReference>
<protein>
    <submittedName>
        <fullName evidence="4">Uncharacterized protein</fullName>
    </submittedName>
</protein>
<name>A0A2N5V0F3_9BASI</name>
<evidence type="ECO:0000313" key="4">
    <source>
        <dbReference type="EMBL" id="PLW43475.1"/>
    </source>
</evidence>
<dbReference type="CDD" id="cd01627">
    <property type="entry name" value="HAD_TPP"/>
    <property type="match status" value="1"/>
</dbReference>
<feature type="region of interest" description="Disordered" evidence="3">
    <location>
        <begin position="78"/>
        <end position="131"/>
    </location>
</feature>
<sequence length="1155" mass="128141">MYDRAQVHYGLAQERPDEDDWEPPQLDGLPELPNIRHRISLIEDEIRSKGKLKLTGHVIMACHAMPYICNLHLDPTSTTTQNTPTTPSSSGQPHSNNTQPGAATPHDTPSNSSSATTPPDSHPPSQKSGASINTRFRQSIEIRPGDLLTHPQSLHSPTCSPIPPSGKLHTSSLLDGTVHTSTVVATSLTSSKSPVATLPPPKLTPITPSTSALNHHTDDPPAFKWILEPRRGHAALNAGIKSLSNYRSITLCAYPADIRITHHTHPGHPQPIETSKLSDPQKLSLDSGLRELARASPESTPSNHHEEPASKRGIECVPVWADDRSAALHYEGFCKKYLWPIFHYMPLSEHQDKKDENLAWKAYSEVNYAFAQRIASVYQPGDLIWIQDYHLLLVPRMLRKMLPKCHVGLFLHSPFPSSEFFRCLPRREEILDGMLGADLLCFQTYSYGRHFISACIRVMGLESVGNGIECNGMITDITYCPIGIDADRIELEKKLPGVQPKMDALRKLYEGKKIIIGRDKLDPTKGVLHKLKAFEYLLQNYPQWRNRVVLIQVTSPSPTDSPQLATKISELVDHINATYGTLHFQPVHHYHQTIERDEYFALLSVADLAVITSIRDGMNTTSMEYTICQEENKNPLILSEFTGVTGSMKSAVKVNPWDLGVSFFLVFGLTTFVTLIHRGVLVCLWTLTFAILQDVARAIDQCLIMSQEEKVMRHAQLHSRVKSHSSSVWASTLLLQLLQCLRSDQTKETVKLLNEDDMVKKYKQANKRLLLFDYDGTLTPIVKNPKDAVPPEGLIEALERLCADERNIVYIISGRDGSFLQKHLGAIPGLGMSAEHGCFLREPGTKDWIDLTENIDMSWMDDVEEIFKYYEARTLGAFVEKKISSVTWHYRNADPQFGLFQAKECQALLESLQERMPIDILKGKKNIECRPAHTNKGEIVKRLLYTSPEVEFALCVGDDKTDEDMFRALKMLRSNASLDGHAEGGHGHSTTIDPPQTLSLYPILARSSSIGPGPRGSPDVAAAGKRPMRRRYSSNTSMHTSCSCQQASAAPPLPVTAATGPPFGHSPHLLPTGASATAVGAATSVAMKASSTVGSSSAHLLLSPKLEPVESVLEPESIFSLVIDENEARKTLAEYRLDRPLQLVAVLDRLSRLDS</sequence>
<dbReference type="SUPFAM" id="SSF56784">
    <property type="entry name" value="HAD-like"/>
    <property type="match status" value="1"/>
</dbReference>
<dbReference type="Pfam" id="PF00982">
    <property type="entry name" value="Glyco_transf_20"/>
    <property type="match status" value="1"/>
</dbReference>